<accession>A0ABM9GS71</accession>
<evidence type="ECO:0000313" key="3">
    <source>
        <dbReference type="EMBL" id="CAH9414039.1"/>
    </source>
</evidence>
<organism evidence="3 4">
    <name type="scientific">Streptomyces globisporus</name>
    <dbReference type="NCBI Taxonomy" id="1908"/>
    <lineage>
        <taxon>Bacteria</taxon>
        <taxon>Bacillati</taxon>
        <taxon>Actinomycetota</taxon>
        <taxon>Actinomycetes</taxon>
        <taxon>Kitasatosporales</taxon>
        <taxon>Streptomycetaceae</taxon>
        <taxon>Streptomyces</taxon>
    </lineage>
</organism>
<comment type="caution">
    <text evidence="3">The sequence shown here is derived from an EMBL/GenBank/DDBJ whole genome shotgun (WGS) entry which is preliminary data.</text>
</comment>
<feature type="compositionally biased region" description="Gly residues" evidence="1">
    <location>
        <begin position="231"/>
        <end position="245"/>
    </location>
</feature>
<keyword evidence="2" id="KW-0472">Membrane</keyword>
<keyword evidence="4" id="KW-1185">Reference proteome</keyword>
<dbReference type="RefSeq" id="WP_318574325.1">
    <property type="nucleotide sequence ID" value="NZ_CAKXYP010000002.1"/>
</dbReference>
<feature type="compositionally biased region" description="Low complexity" evidence="1">
    <location>
        <begin position="155"/>
        <end position="167"/>
    </location>
</feature>
<protein>
    <submittedName>
        <fullName evidence="3">Uncharacterized protein</fullName>
    </submittedName>
</protein>
<keyword evidence="2" id="KW-0812">Transmembrane</keyword>
<keyword evidence="2" id="KW-1133">Transmembrane helix</keyword>
<feature type="transmembrane region" description="Helical" evidence="2">
    <location>
        <begin position="24"/>
        <end position="43"/>
    </location>
</feature>
<feature type="region of interest" description="Disordered" evidence="1">
    <location>
        <begin position="126"/>
        <end position="167"/>
    </location>
</feature>
<evidence type="ECO:0000256" key="2">
    <source>
        <dbReference type="SAM" id="Phobius"/>
    </source>
</evidence>
<reference evidence="3" key="1">
    <citation type="submission" date="2022-03" db="EMBL/GenBank/DDBJ databases">
        <authorList>
            <person name="Leyn A S."/>
        </authorList>
    </citation>
    <scope>NUCLEOTIDE SEQUENCE</scope>
    <source>
        <strain evidence="3">Streptomyces globisporus 4-3</strain>
    </source>
</reference>
<gene>
    <name evidence="3" type="ORF">SGL43_01042</name>
</gene>
<dbReference type="EMBL" id="CAKXYP010000002">
    <property type="protein sequence ID" value="CAH9414039.1"/>
    <property type="molecule type" value="Genomic_DNA"/>
</dbReference>
<feature type="region of interest" description="Disordered" evidence="1">
    <location>
        <begin position="48"/>
        <end position="84"/>
    </location>
</feature>
<name>A0ABM9GS71_STRGL</name>
<dbReference type="Proteomes" id="UP001154015">
    <property type="component" value="Unassembled WGS sequence"/>
</dbReference>
<feature type="compositionally biased region" description="Low complexity" evidence="1">
    <location>
        <begin position="210"/>
        <end position="230"/>
    </location>
</feature>
<feature type="region of interest" description="Disordered" evidence="1">
    <location>
        <begin position="210"/>
        <end position="299"/>
    </location>
</feature>
<evidence type="ECO:0000256" key="1">
    <source>
        <dbReference type="SAM" id="MobiDB-lite"/>
    </source>
</evidence>
<evidence type="ECO:0000313" key="4">
    <source>
        <dbReference type="Proteomes" id="UP001154015"/>
    </source>
</evidence>
<proteinExistence type="predicted"/>
<sequence length="359" mass="35366">MTATAAARAAVDPRPARGTTGRRAVQVVLFLGGLLALGLLAGGRAEAQERPEPGGLTASVADAVPEDAVRESTVGEGAVSEDLARAPVEPPVRRVADEVMDPVADEADQVVDPVADQVVEPVADRAAQHRPTQHLSVQGRPTPHRPAQPETARKATAALSASAEPATEPVASVTPVVGGAGDAVDGIAGEVRPLVASLPGLPPLLSVLPELPVPGGDPDAPGAPAAPVPGTGRGAEGSTMPGGTGADASAEHAAGQGRSAGAPGLAPTVPERSGTPDAGHAQLSAPTPALPPTRDRAPFAPCGNLVRTVVADAQGPRGGDLHAAPVPGGPYAALVRGAGLPATAAPITDRSGEILEFPG</sequence>